<keyword evidence="4" id="KW-0472">Membrane</keyword>
<sequence>MPAVSRSHLHLLFGLALFLYLSAFFSSTPTRSILGLVLGIALCGLWFLWMRGIKRPLTSIAFAATAFLGYITADWVSSAAMQIMAILLLLLSLGRSAALIFLALIIAITAAIHIYAGSEPSKIIRESLGIGTLVGFGYALAAQIQYGMNLNAQLREQIALKRDLLLSRERERLAQSLHDGLSHRLIAIILSLDLSQRLLADQESPAKKELSQARRLAGGALDDMRATVRAMTPIELQEGDLLHTLRTVADSFSSTSLAVHVRGSANPPEDVSLLALRFTQEALSNVVRHSDAGEITITVNSQPGRFTIQALDDGSPTAPQTSGYGIASLRRRAQEYGGTVQALPQPRGFLLRMEVPCA</sequence>
<evidence type="ECO:0000313" key="7">
    <source>
        <dbReference type="Proteomes" id="UP000050488"/>
    </source>
</evidence>
<dbReference type="InterPro" id="IPR011712">
    <property type="entry name" value="Sig_transdc_His_kin_sub3_dim/P"/>
</dbReference>
<evidence type="ECO:0000256" key="3">
    <source>
        <dbReference type="ARBA" id="ARBA00023012"/>
    </source>
</evidence>
<reference evidence="6 7" key="1">
    <citation type="submission" date="2015-10" db="EMBL/GenBank/DDBJ databases">
        <title>Corynebacteirum lowii and Corynebacterium oculi species nova, derived from human clinical disease and and emended description of Corynebacterium mastiditis.</title>
        <authorList>
            <person name="Bernard K."/>
            <person name="Pacheco A.L."/>
            <person name="Mcdougall C."/>
            <person name="Burtx T."/>
            <person name="Weibe D."/>
            <person name="Tyler S."/>
            <person name="Olson A.B."/>
            <person name="Cnockaert M."/>
            <person name="Eguchi H."/>
            <person name="Kuwahara T."/>
            <person name="Nakayama-Imaohji H."/>
            <person name="Boudewijins M."/>
            <person name="Van Hoecke F."/>
            <person name="Bernier A.-M."/>
            <person name="Vandamme P."/>
        </authorList>
    </citation>
    <scope>NUCLEOTIDE SEQUENCE [LARGE SCALE GENOMIC DNA]</scope>
    <source>
        <strain evidence="6 7">NML 130206</strain>
    </source>
</reference>
<dbReference type="GO" id="GO:0000155">
    <property type="term" value="F:phosphorelay sensor kinase activity"/>
    <property type="evidence" value="ECO:0007669"/>
    <property type="project" value="InterPro"/>
</dbReference>
<dbReference type="CDD" id="cd16917">
    <property type="entry name" value="HATPase_UhpB-NarQ-NarX-like"/>
    <property type="match status" value="1"/>
</dbReference>
<dbReference type="PANTHER" id="PTHR24421:SF62">
    <property type="entry name" value="SENSORY TRANSDUCTION HISTIDINE KINASE"/>
    <property type="match status" value="1"/>
</dbReference>
<dbReference type="EMBL" id="LKEV01000005">
    <property type="protein sequence ID" value="KQB86018.1"/>
    <property type="molecule type" value="Genomic_DNA"/>
</dbReference>
<dbReference type="STRING" id="1544413.Clow_01761"/>
<comment type="caution">
    <text evidence="6">The sequence shown here is derived from an EMBL/GenBank/DDBJ whole genome shotgun (WGS) entry which is preliminary data.</text>
</comment>
<feature type="transmembrane region" description="Helical" evidence="4">
    <location>
        <begin position="97"/>
        <end position="116"/>
    </location>
</feature>
<keyword evidence="4" id="KW-0812">Transmembrane</keyword>
<dbReference type="InterPro" id="IPR036890">
    <property type="entry name" value="HATPase_C_sf"/>
</dbReference>
<dbReference type="OrthoDB" id="227596at2"/>
<evidence type="ECO:0000256" key="4">
    <source>
        <dbReference type="SAM" id="Phobius"/>
    </source>
</evidence>
<dbReference type="Proteomes" id="UP000050488">
    <property type="component" value="Unassembled WGS sequence"/>
</dbReference>
<feature type="transmembrane region" description="Helical" evidence="4">
    <location>
        <begin position="33"/>
        <end position="49"/>
    </location>
</feature>
<dbReference type="AlphaFoldDB" id="A0A0N8W088"/>
<evidence type="ECO:0000256" key="2">
    <source>
        <dbReference type="ARBA" id="ARBA00022777"/>
    </source>
</evidence>
<evidence type="ECO:0000256" key="1">
    <source>
        <dbReference type="ARBA" id="ARBA00022679"/>
    </source>
</evidence>
<proteinExistence type="predicted"/>
<dbReference type="Pfam" id="PF07730">
    <property type="entry name" value="HisKA_3"/>
    <property type="match status" value="1"/>
</dbReference>
<keyword evidence="4" id="KW-1133">Transmembrane helix</keyword>
<gene>
    <name evidence="6" type="primary">liaS_2</name>
    <name evidence="6" type="ORF">Clow_01761</name>
</gene>
<dbReference type="SUPFAM" id="SSF55874">
    <property type="entry name" value="ATPase domain of HSP90 chaperone/DNA topoisomerase II/histidine kinase"/>
    <property type="match status" value="1"/>
</dbReference>
<keyword evidence="1 6" id="KW-0808">Transferase</keyword>
<evidence type="ECO:0000259" key="5">
    <source>
        <dbReference type="Pfam" id="PF07730"/>
    </source>
</evidence>
<keyword evidence="7" id="KW-1185">Reference proteome</keyword>
<dbReference type="PANTHER" id="PTHR24421">
    <property type="entry name" value="NITRATE/NITRITE SENSOR PROTEIN NARX-RELATED"/>
    <property type="match status" value="1"/>
</dbReference>
<feature type="transmembrane region" description="Helical" evidence="4">
    <location>
        <begin position="128"/>
        <end position="148"/>
    </location>
</feature>
<dbReference type="RefSeq" id="WP_055178346.1">
    <property type="nucleotide sequence ID" value="NZ_JAUSQY010000001.1"/>
</dbReference>
<dbReference type="PATRIC" id="fig|1544413.3.peg.1770"/>
<feature type="transmembrane region" description="Helical" evidence="4">
    <location>
        <begin position="61"/>
        <end position="91"/>
    </location>
</feature>
<protein>
    <submittedName>
        <fullName evidence="6">Sensor histidine kinase LiaS</fullName>
        <ecNumber evidence="6">2.7.13.3</ecNumber>
    </submittedName>
</protein>
<dbReference type="GO" id="GO:0046983">
    <property type="term" value="F:protein dimerization activity"/>
    <property type="evidence" value="ECO:0007669"/>
    <property type="project" value="InterPro"/>
</dbReference>
<keyword evidence="3" id="KW-0902">Two-component regulatory system</keyword>
<organism evidence="6 7">
    <name type="scientific">Corynebacterium lowii</name>
    <dbReference type="NCBI Taxonomy" id="1544413"/>
    <lineage>
        <taxon>Bacteria</taxon>
        <taxon>Bacillati</taxon>
        <taxon>Actinomycetota</taxon>
        <taxon>Actinomycetes</taxon>
        <taxon>Mycobacteriales</taxon>
        <taxon>Corynebacteriaceae</taxon>
        <taxon>Corynebacterium</taxon>
    </lineage>
</organism>
<dbReference type="Gene3D" id="1.20.5.1930">
    <property type="match status" value="1"/>
</dbReference>
<dbReference type="Gene3D" id="3.30.565.10">
    <property type="entry name" value="Histidine kinase-like ATPase, C-terminal domain"/>
    <property type="match status" value="1"/>
</dbReference>
<evidence type="ECO:0000313" key="6">
    <source>
        <dbReference type="EMBL" id="KQB86018.1"/>
    </source>
</evidence>
<feature type="domain" description="Signal transduction histidine kinase subgroup 3 dimerisation and phosphoacceptor" evidence="5">
    <location>
        <begin position="169"/>
        <end position="235"/>
    </location>
</feature>
<accession>A0A0N8W088</accession>
<keyword evidence="2 6" id="KW-0418">Kinase</keyword>
<dbReference type="InterPro" id="IPR050482">
    <property type="entry name" value="Sensor_HK_TwoCompSys"/>
</dbReference>
<name>A0A0N8W088_9CORY</name>
<dbReference type="EC" id="2.7.13.3" evidence="6"/>
<dbReference type="GO" id="GO:0016020">
    <property type="term" value="C:membrane"/>
    <property type="evidence" value="ECO:0007669"/>
    <property type="project" value="InterPro"/>
</dbReference>